<feature type="domain" description="Pyruvate kinase C-terminal" evidence="15">
    <location>
        <begin position="355"/>
        <end position="467"/>
    </location>
</feature>
<dbReference type="InterPro" id="IPR040442">
    <property type="entry name" value="Pyrv_kinase-like_dom_sf"/>
</dbReference>
<dbReference type="Pfam" id="PF00224">
    <property type="entry name" value="PK"/>
    <property type="match status" value="1"/>
</dbReference>
<gene>
    <name evidence="16" type="primary">pyk</name>
    <name evidence="16" type="ORF">GCM10011289_01120</name>
</gene>
<comment type="catalytic activity">
    <reaction evidence="13">
        <text>pyruvate + ATP = phosphoenolpyruvate + ADP + H(+)</text>
        <dbReference type="Rhea" id="RHEA:18157"/>
        <dbReference type="ChEBI" id="CHEBI:15361"/>
        <dbReference type="ChEBI" id="CHEBI:15378"/>
        <dbReference type="ChEBI" id="CHEBI:30616"/>
        <dbReference type="ChEBI" id="CHEBI:58702"/>
        <dbReference type="ChEBI" id="CHEBI:456216"/>
        <dbReference type="EC" id="2.7.1.40"/>
    </reaction>
</comment>
<evidence type="ECO:0000256" key="8">
    <source>
        <dbReference type="ARBA" id="ARBA00022840"/>
    </source>
</evidence>
<dbReference type="NCBIfam" id="TIGR01064">
    <property type="entry name" value="pyruv_kin"/>
    <property type="match status" value="1"/>
</dbReference>
<keyword evidence="11 16" id="KW-0670">Pyruvate</keyword>
<name>A0A918U730_9NEIS</name>
<dbReference type="GO" id="GO:0005524">
    <property type="term" value="F:ATP binding"/>
    <property type="evidence" value="ECO:0007669"/>
    <property type="project" value="UniProtKB-KW"/>
</dbReference>
<evidence type="ECO:0000313" key="16">
    <source>
        <dbReference type="EMBL" id="GGY02758.1"/>
    </source>
</evidence>
<dbReference type="GO" id="GO:0004743">
    <property type="term" value="F:pyruvate kinase activity"/>
    <property type="evidence" value="ECO:0007669"/>
    <property type="project" value="UniProtKB-UniRule"/>
</dbReference>
<evidence type="ECO:0000256" key="9">
    <source>
        <dbReference type="ARBA" id="ARBA00022842"/>
    </source>
</evidence>
<reference evidence="16" key="1">
    <citation type="journal article" date="2014" name="Int. J. Syst. Evol. Microbiol.">
        <title>Complete genome sequence of Corynebacterium casei LMG S-19264T (=DSM 44701T), isolated from a smear-ripened cheese.</title>
        <authorList>
            <consortium name="US DOE Joint Genome Institute (JGI-PGF)"/>
            <person name="Walter F."/>
            <person name="Albersmeier A."/>
            <person name="Kalinowski J."/>
            <person name="Ruckert C."/>
        </authorList>
    </citation>
    <scope>NUCLEOTIDE SEQUENCE</scope>
    <source>
        <strain evidence="16">KCTC 32182</strain>
    </source>
</reference>
<dbReference type="AlphaFoldDB" id="A0A918U730"/>
<evidence type="ECO:0000256" key="13">
    <source>
        <dbReference type="RuleBase" id="RU000504"/>
    </source>
</evidence>
<comment type="similarity">
    <text evidence="2 13">Belongs to the pyruvate kinase family.</text>
</comment>
<dbReference type="GO" id="GO:0006508">
    <property type="term" value="P:proteolysis"/>
    <property type="evidence" value="ECO:0007669"/>
    <property type="project" value="InterPro"/>
</dbReference>
<feature type="domain" description="Pyruvate kinase barrel" evidence="14">
    <location>
        <begin position="5"/>
        <end position="322"/>
    </location>
</feature>
<dbReference type="PANTHER" id="PTHR11817">
    <property type="entry name" value="PYRUVATE KINASE"/>
    <property type="match status" value="1"/>
</dbReference>
<keyword evidence="5" id="KW-0479">Metal-binding</keyword>
<dbReference type="InterPro" id="IPR036918">
    <property type="entry name" value="Pyrv_Knase_C_sf"/>
</dbReference>
<dbReference type="InterPro" id="IPR015806">
    <property type="entry name" value="Pyrv_Knase_insert_dom_sf"/>
</dbReference>
<dbReference type="Gene3D" id="3.20.20.60">
    <property type="entry name" value="Phosphoenolpyruvate-binding domains"/>
    <property type="match status" value="1"/>
</dbReference>
<evidence type="ECO:0000259" key="14">
    <source>
        <dbReference type="Pfam" id="PF00224"/>
    </source>
</evidence>
<dbReference type="InterPro" id="IPR001969">
    <property type="entry name" value="Aspartic_peptidase_AS"/>
</dbReference>
<dbReference type="PROSITE" id="PS00141">
    <property type="entry name" value="ASP_PROTEASE"/>
    <property type="match status" value="1"/>
</dbReference>
<dbReference type="GO" id="GO:0030955">
    <property type="term" value="F:potassium ion binding"/>
    <property type="evidence" value="ECO:0007669"/>
    <property type="project" value="UniProtKB-UniRule"/>
</dbReference>
<reference evidence="16" key="2">
    <citation type="submission" date="2020-09" db="EMBL/GenBank/DDBJ databases">
        <authorList>
            <person name="Sun Q."/>
            <person name="Kim S."/>
        </authorList>
    </citation>
    <scope>NUCLEOTIDE SEQUENCE</scope>
    <source>
        <strain evidence="16">KCTC 32182</strain>
    </source>
</reference>
<evidence type="ECO:0000256" key="2">
    <source>
        <dbReference type="ARBA" id="ARBA00008663"/>
    </source>
</evidence>
<proteinExistence type="inferred from homology"/>
<keyword evidence="8" id="KW-0067">ATP-binding</keyword>
<dbReference type="FunFam" id="2.40.33.10:FF:000001">
    <property type="entry name" value="Pyruvate kinase"/>
    <property type="match status" value="1"/>
</dbReference>
<dbReference type="RefSeq" id="WP_189530050.1">
    <property type="nucleotide sequence ID" value="NZ_BMYX01000001.1"/>
</dbReference>
<sequence>MRRNRNTKIIATLGPASSTPERIRALFDSGADVFRLNGSHGTHEDHAGRIAAIRALEKEVGHPLAILFDLQGPKIRLGTFNGGEAVLVRGQGFVLDRDTAAGDAHRVCLPHPEIFAVIQPGHSLLIDDGKLRLRVLEVHADRLMTEVEIGGPVRDRKGVNIPDATLPISAMTEKDRNDLAFALRQGVDWVALSFVQRPEDLEELRGLVAGRAALMAKLEKPAALQRLDAIVAAADAIMVARGDLGVELPAEDVPVLQRQIVRTCRAQGKPVVVATQMLESMHETPTPTRAEASDVATAVYEGVDAIMLSGESAFGKYPVEAVTMMDRIITRVEQDPLHRQTLMAIHASTERTVVDAISAAILAAASTLPLAATVAYTTSGKSCIRIAHERPPAPVLGLTPSSDTGRRLALVWGVHPVVTDDASSVEDMVGKAVAAAVRHGYANDHQPIAVVAGVPFGQVGSTNTLHITYT</sequence>
<evidence type="ECO:0000256" key="4">
    <source>
        <dbReference type="ARBA" id="ARBA00022679"/>
    </source>
</evidence>
<dbReference type="PRINTS" id="PR01050">
    <property type="entry name" value="PYRUVTKNASE"/>
</dbReference>
<evidence type="ECO:0000256" key="12">
    <source>
        <dbReference type="NCBIfam" id="TIGR01064"/>
    </source>
</evidence>
<evidence type="ECO:0000256" key="5">
    <source>
        <dbReference type="ARBA" id="ARBA00022723"/>
    </source>
</evidence>
<dbReference type="EMBL" id="BMYX01000001">
    <property type="protein sequence ID" value="GGY02758.1"/>
    <property type="molecule type" value="Genomic_DNA"/>
</dbReference>
<dbReference type="InterPro" id="IPR015813">
    <property type="entry name" value="Pyrv/PenolPyrv_kinase-like_dom"/>
</dbReference>
<dbReference type="Pfam" id="PF02887">
    <property type="entry name" value="PK_C"/>
    <property type="match status" value="1"/>
</dbReference>
<evidence type="ECO:0000256" key="3">
    <source>
        <dbReference type="ARBA" id="ARBA00012142"/>
    </source>
</evidence>
<dbReference type="InterPro" id="IPR011037">
    <property type="entry name" value="Pyrv_Knase-like_insert_dom_sf"/>
</dbReference>
<organism evidence="16 17">
    <name type="scientific">Paludibacterium paludis</name>
    <dbReference type="NCBI Taxonomy" id="1225769"/>
    <lineage>
        <taxon>Bacteria</taxon>
        <taxon>Pseudomonadati</taxon>
        <taxon>Pseudomonadota</taxon>
        <taxon>Betaproteobacteria</taxon>
        <taxon>Neisseriales</taxon>
        <taxon>Chromobacteriaceae</taxon>
        <taxon>Paludibacterium</taxon>
    </lineage>
</organism>
<dbReference type="NCBIfam" id="NF004978">
    <property type="entry name" value="PRK06354.1"/>
    <property type="match status" value="1"/>
</dbReference>
<dbReference type="Gene3D" id="2.40.33.10">
    <property type="entry name" value="PK beta-barrel domain-like"/>
    <property type="match status" value="1"/>
</dbReference>
<evidence type="ECO:0000256" key="10">
    <source>
        <dbReference type="ARBA" id="ARBA00023152"/>
    </source>
</evidence>
<dbReference type="EC" id="2.7.1.40" evidence="3 12"/>
<dbReference type="NCBIfam" id="NF004886">
    <property type="entry name" value="PRK06247.1"/>
    <property type="match status" value="1"/>
</dbReference>
<accession>A0A918U730</accession>
<evidence type="ECO:0000259" key="15">
    <source>
        <dbReference type="Pfam" id="PF02887"/>
    </source>
</evidence>
<dbReference type="GO" id="GO:0000287">
    <property type="term" value="F:magnesium ion binding"/>
    <property type="evidence" value="ECO:0007669"/>
    <property type="project" value="UniProtKB-UniRule"/>
</dbReference>
<comment type="caution">
    <text evidence="16">The sequence shown here is derived from an EMBL/GenBank/DDBJ whole genome shotgun (WGS) entry which is preliminary data.</text>
</comment>
<keyword evidence="6" id="KW-0547">Nucleotide-binding</keyword>
<evidence type="ECO:0000256" key="6">
    <source>
        <dbReference type="ARBA" id="ARBA00022741"/>
    </source>
</evidence>
<keyword evidence="17" id="KW-1185">Reference proteome</keyword>
<protein>
    <recommendedName>
        <fullName evidence="3 12">Pyruvate kinase</fullName>
        <ecNumber evidence="3 12">2.7.1.40</ecNumber>
    </recommendedName>
</protein>
<keyword evidence="7 13" id="KW-0418">Kinase</keyword>
<dbReference type="GO" id="GO:0016301">
    <property type="term" value="F:kinase activity"/>
    <property type="evidence" value="ECO:0007669"/>
    <property type="project" value="UniProtKB-KW"/>
</dbReference>
<dbReference type="InterPro" id="IPR015793">
    <property type="entry name" value="Pyrv_Knase_brl"/>
</dbReference>
<dbReference type="InterPro" id="IPR015795">
    <property type="entry name" value="Pyrv_Knase_C"/>
</dbReference>
<comment type="pathway">
    <text evidence="1 13">Carbohydrate degradation; glycolysis; pyruvate from D-glyceraldehyde 3-phosphate: step 5/5.</text>
</comment>
<dbReference type="SUPFAM" id="SSF52935">
    <property type="entry name" value="PK C-terminal domain-like"/>
    <property type="match status" value="1"/>
</dbReference>
<dbReference type="SUPFAM" id="SSF50800">
    <property type="entry name" value="PK beta-barrel domain-like"/>
    <property type="match status" value="1"/>
</dbReference>
<dbReference type="InterPro" id="IPR001697">
    <property type="entry name" value="Pyr_Knase"/>
</dbReference>
<dbReference type="SUPFAM" id="SSF51621">
    <property type="entry name" value="Phosphoenolpyruvate/pyruvate domain"/>
    <property type="match status" value="1"/>
</dbReference>
<keyword evidence="4 13" id="KW-0808">Transferase</keyword>
<keyword evidence="10 13" id="KW-0324">Glycolysis</keyword>
<dbReference type="GO" id="GO:0004190">
    <property type="term" value="F:aspartic-type endopeptidase activity"/>
    <property type="evidence" value="ECO:0007669"/>
    <property type="project" value="InterPro"/>
</dbReference>
<dbReference type="NCBIfam" id="NF004491">
    <property type="entry name" value="PRK05826.1"/>
    <property type="match status" value="1"/>
</dbReference>
<keyword evidence="9 13" id="KW-0460">Magnesium</keyword>
<evidence type="ECO:0000256" key="1">
    <source>
        <dbReference type="ARBA" id="ARBA00004997"/>
    </source>
</evidence>
<dbReference type="Proteomes" id="UP000645257">
    <property type="component" value="Unassembled WGS sequence"/>
</dbReference>
<evidence type="ECO:0000256" key="7">
    <source>
        <dbReference type="ARBA" id="ARBA00022777"/>
    </source>
</evidence>
<evidence type="ECO:0000313" key="17">
    <source>
        <dbReference type="Proteomes" id="UP000645257"/>
    </source>
</evidence>
<evidence type="ECO:0000256" key="11">
    <source>
        <dbReference type="ARBA" id="ARBA00023317"/>
    </source>
</evidence>
<dbReference type="Gene3D" id="3.40.1380.20">
    <property type="entry name" value="Pyruvate kinase, C-terminal domain"/>
    <property type="match status" value="1"/>
</dbReference>